<comment type="caution">
    <text evidence="2">The sequence shown here is derived from an EMBL/GenBank/DDBJ whole genome shotgun (WGS) entry which is preliminary data.</text>
</comment>
<reference evidence="2 3" key="1">
    <citation type="journal article" date="2020" name="ISME J.">
        <title>Uncovering the hidden diversity of litter-decomposition mechanisms in mushroom-forming fungi.</title>
        <authorList>
            <person name="Floudas D."/>
            <person name="Bentzer J."/>
            <person name="Ahren D."/>
            <person name="Johansson T."/>
            <person name="Persson P."/>
            <person name="Tunlid A."/>
        </authorList>
    </citation>
    <scope>NUCLEOTIDE SEQUENCE [LARGE SCALE GENOMIC DNA]</scope>
    <source>
        <strain evidence="2 3">CBS 175.51</strain>
    </source>
</reference>
<dbReference type="AlphaFoldDB" id="A0A8H5B0S6"/>
<gene>
    <name evidence="2" type="ORF">D9611_007016</name>
</gene>
<protein>
    <recommendedName>
        <fullName evidence="1">F-box domain-containing protein</fullName>
    </recommendedName>
</protein>
<dbReference type="SUPFAM" id="SSF81383">
    <property type="entry name" value="F-box domain"/>
    <property type="match status" value="1"/>
</dbReference>
<proteinExistence type="predicted"/>
<dbReference type="Pfam" id="PF12937">
    <property type="entry name" value="F-box-like"/>
    <property type="match status" value="1"/>
</dbReference>
<sequence>MKGKLKSRFSHFFGRRSVSPEAPLSRINVEKCAIEVLPNELLAAIFSFNARRTQSSFIDILSISHTCQRWRNAALACPELWRRYAFLHRTERGPRTLEFTRTILERCGDLSLDIGWERLHRMYHLPSTTKYHPDTLEVEAMSRTRSFAARVSSKAHAMLTPLQLKQTPPIKSLEELSLDSGDLFTFRNIAFAFLDEAPLRSLQLRACWMDLSTIRTDNLQVFEIALPSFALPWGADEWMFLLACCPNLISLSMSLYAKPNASEVQKDSVKGPARGRDYITLPKLTELNLRVSHSLLHSIVSRASLPSLRTVSLEMPNSAFLPSEALHHCGKIIEGIINQLIIPAMHGDPAVGGTPQTQGNRSKDTRMQISLSNSRYLYLGFTPSGVAVQECTRSSDWDTEEDDFRVRSSFPKASPNDWVQVTIKEGGSKLSELLAEWVPVAPYISTVHLEIPAENEHSVSLAVGSFLQHATSYQSTIRKCV</sequence>
<dbReference type="OrthoDB" id="2922875at2759"/>
<evidence type="ECO:0000313" key="2">
    <source>
        <dbReference type="EMBL" id="KAF5314541.1"/>
    </source>
</evidence>
<dbReference type="Proteomes" id="UP000541558">
    <property type="component" value="Unassembled WGS sequence"/>
</dbReference>
<dbReference type="InterPro" id="IPR001810">
    <property type="entry name" value="F-box_dom"/>
</dbReference>
<dbReference type="Gene3D" id="1.20.1280.50">
    <property type="match status" value="1"/>
</dbReference>
<name>A0A8H5B0S6_9AGAR</name>
<dbReference type="EMBL" id="JAACJK010000221">
    <property type="protein sequence ID" value="KAF5314541.1"/>
    <property type="molecule type" value="Genomic_DNA"/>
</dbReference>
<evidence type="ECO:0000259" key="1">
    <source>
        <dbReference type="Pfam" id="PF12937"/>
    </source>
</evidence>
<accession>A0A8H5B0S6</accession>
<feature type="domain" description="F-box" evidence="1">
    <location>
        <begin position="34"/>
        <end position="85"/>
    </location>
</feature>
<dbReference type="InterPro" id="IPR036047">
    <property type="entry name" value="F-box-like_dom_sf"/>
</dbReference>
<organism evidence="2 3">
    <name type="scientific">Ephemerocybe angulata</name>
    <dbReference type="NCBI Taxonomy" id="980116"/>
    <lineage>
        <taxon>Eukaryota</taxon>
        <taxon>Fungi</taxon>
        <taxon>Dikarya</taxon>
        <taxon>Basidiomycota</taxon>
        <taxon>Agaricomycotina</taxon>
        <taxon>Agaricomycetes</taxon>
        <taxon>Agaricomycetidae</taxon>
        <taxon>Agaricales</taxon>
        <taxon>Agaricineae</taxon>
        <taxon>Psathyrellaceae</taxon>
        <taxon>Ephemerocybe</taxon>
    </lineage>
</organism>
<keyword evidence="3" id="KW-1185">Reference proteome</keyword>
<evidence type="ECO:0000313" key="3">
    <source>
        <dbReference type="Proteomes" id="UP000541558"/>
    </source>
</evidence>